<evidence type="ECO:0000259" key="4">
    <source>
        <dbReference type="Pfam" id="PF08501"/>
    </source>
</evidence>
<dbReference type="AlphaFoldDB" id="A0A1I6Y086"/>
<dbReference type="SUPFAM" id="SSF53223">
    <property type="entry name" value="Aminoacid dehydrogenase-like, N-terminal domain"/>
    <property type="match status" value="1"/>
</dbReference>
<protein>
    <submittedName>
        <fullName evidence="5">Shikimate dehydrogenase</fullName>
    </submittedName>
</protein>
<dbReference type="GO" id="GO:0004764">
    <property type="term" value="F:shikimate 3-dehydrogenase (NADP+) activity"/>
    <property type="evidence" value="ECO:0007669"/>
    <property type="project" value="InterPro"/>
</dbReference>
<dbReference type="Gene3D" id="3.40.50.720">
    <property type="entry name" value="NAD(P)-binding Rossmann-like Domain"/>
    <property type="match status" value="1"/>
</dbReference>
<feature type="domain" description="Shikimate dehydrogenase substrate binding N-terminal" evidence="4">
    <location>
        <begin position="6"/>
        <end position="86"/>
    </location>
</feature>
<evidence type="ECO:0000256" key="2">
    <source>
        <dbReference type="ARBA" id="ARBA00023002"/>
    </source>
</evidence>
<organism evidence="5 6">
    <name type="scientific">Lishizhenia tianjinensis</name>
    <dbReference type="NCBI Taxonomy" id="477690"/>
    <lineage>
        <taxon>Bacteria</taxon>
        <taxon>Pseudomonadati</taxon>
        <taxon>Bacteroidota</taxon>
        <taxon>Flavobacteriia</taxon>
        <taxon>Flavobacteriales</taxon>
        <taxon>Crocinitomicaceae</taxon>
        <taxon>Lishizhenia</taxon>
    </lineage>
</organism>
<name>A0A1I6Y086_9FLAO</name>
<dbReference type="InterPro" id="IPR013708">
    <property type="entry name" value="Shikimate_DH-bd_N"/>
</dbReference>
<evidence type="ECO:0000313" key="6">
    <source>
        <dbReference type="Proteomes" id="UP000236454"/>
    </source>
</evidence>
<accession>A0A1I6Y086</accession>
<proteinExistence type="predicted"/>
<reference evidence="5 6" key="1">
    <citation type="submission" date="2016-10" db="EMBL/GenBank/DDBJ databases">
        <authorList>
            <person name="de Groot N.N."/>
        </authorList>
    </citation>
    <scope>NUCLEOTIDE SEQUENCE [LARGE SCALE GENOMIC DNA]</scope>
    <source>
        <strain evidence="5 6">CGMCC 1.7005</strain>
    </source>
</reference>
<dbReference type="Gene3D" id="3.40.50.10860">
    <property type="entry name" value="Leucine Dehydrogenase, chain A, domain 1"/>
    <property type="match status" value="1"/>
</dbReference>
<keyword evidence="6" id="KW-1185">Reference proteome</keyword>
<dbReference type="InterPro" id="IPR046346">
    <property type="entry name" value="Aminoacid_DH-like_N_sf"/>
</dbReference>
<keyword evidence="3" id="KW-0028">Amino-acid biosynthesis</keyword>
<dbReference type="RefSeq" id="WP_090246096.1">
    <property type="nucleotide sequence ID" value="NZ_FPAS01000001.1"/>
</dbReference>
<dbReference type="GO" id="GO:0005829">
    <property type="term" value="C:cytosol"/>
    <property type="evidence" value="ECO:0007669"/>
    <property type="project" value="TreeGrafter"/>
</dbReference>
<dbReference type="InterPro" id="IPR022893">
    <property type="entry name" value="Shikimate_DH_fam"/>
</dbReference>
<evidence type="ECO:0000256" key="1">
    <source>
        <dbReference type="ARBA" id="ARBA00004871"/>
    </source>
</evidence>
<dbReference type="STRING" id="477690.SAMN05216474_0569"/>
<evidence type="ECO:0000256" key="3">
    <source>
        <dbReference type="ARBA" id="ARBA00023141"/>
    </source>
</evidence>
<dbReference type="SUPFAM" id="SSF51735">
    <property type="entry name" value="NAD(P)-binding Rossmann-fold domains"/>
    <property type="match status" value="1"/>
</dbReference>
<keyword evidence="2" id="KW-0560">Oxidoreductase</keyword>
<dbReference type="EMBL" id="FPAS01000001">
    <property type="protein sequence ID" value="SFT43836.1"/>
    <property type="molecule type" value="Genomic_DNA"/>
</dbReference>
<dbReference type="InterPro" id="IPR036291">
    <property type="entry name" value="NAD(P)-bd_dom_sf"/>
</dbReference>
<sequence>MKNYGLIGRTLKHSFSKDFFTEKFIKENTEAEYHNFEISDIKDVKEILKRGDLHGLNVTIPYKEAILPFLDEVSEEAKQIGAVNAIAFQNGKTIGHNTDAYGFARSIKPFLKNTHHRALILGTGGASKAVAHVLENIGLDVLFVSRDPKNEEHFSYSAINSFMVQACGLIVNTTPVGMYPNVDEMPDFPVEYLTPDHLVVDLIYNPEKTKFLEEAEKNGAEILNGLSMLKEQALKAYELWNNN</sequence>
<gene>
    <name evidence="5" type="ORF">SAMN05216474_0569</name>
</gene>
<dbReference type="OrthoDB" id="9792692at2"/>
<dbReference type="CDD" id="cd01065">
    <property type="entry name" value="NAD_bind_Shikimate_DH"/>
    <property type="match status" value="1"/>
</dbReference>
<dbReference type="Pfam" id="PF08501">
    <property type="entry name" value="Shikimate_dh_N"/>
    <property type="match status" value="1"/>
</dbReference>
<dbReference type="GO" id="GO:0050661">
    <property type="term" value="F:NADP binding"/>
    <property type="evidence" value="ECO:0007669"/>
    <property type="project" value="TreeGrafter"/>
</dbReference>
<dbReference type="Proteomes" id="UP000236454">
    <property type="component" value="Unassembled WGS sequence"/>
</dbReference>
<evidence type="ECO:0000313" key="5">
    <source>
        <dbReference type="EMBL" id="SFT43836.1"/>
    </source>
</evidence>
<dbReference type="GO" id="GO:0009423">
    <property type="term" value="P:chorismate biosynthetic process"/>
    <property type="evidence" value="ECO:0007669"/>
    <property type="project" value="TreeGrafter"/>
</dbReference>
<comment type="pathway">
    <text evidence="1">Metabolic intermediate biosynthesis; chorismate biosynthesis; chorismate from D-erythrose 4-phosphate and phosphoenolpyruvate: step 4/7.</text>
</comment>
<dbReference type="GO" id="GO:0009073">
    <property type="term" value="P:aromatic amino acid family biosynthetic process"/>
    <property type="evidence" value="ECO:0007669"/>
    <property type="project" value="UniProtKB-KW"/>
</dbReference>
<dbReference type="PANTHER" id="PTHR21089:SF1">
    <property type="entry name" value="BIFUNCTIONAL 3-DEHYDROQUINATE DEHYDRATASE_SHIKIMATE DEHYDROGENASE, CHLOROPLASTIC"/>
    <property type="match status" value="1"/>
</dbReference>
<keyword evidence="3" id="KW-0057">Aromatic amino acid biosynthesis</keyword>
<dbReference type="PANTHER" id="PTHR21089">
    <property type="entry name" value="SHIKIMATE DEHYDROGENASE"/>
    <property type="match status" value="1"/>
</dbReference>
<dbReference type="GO" id="GO:0019632">
    <property type="term" value="P:shikimate metabolic process"/>
    <property type="evidence" value="ECO:0007669"/>
    <property type="project" value="TreeGrafter"/>
</dbReference>